<feature type="compositionally biased region" description="Polar residues" evidence="1">
    <location>
        <begin position="419"/>
        <end position="429"/>
    </location>
</feature>
<dbReference type="OrthoDB" id="6123at2759"/>
<feature type="compositionally biased region" description="Basic and acidic residues" evidence="1">
    <location>
        <begin position="291"/>
        <end position="306"/>
    </location>
</feature>
<feature type="region of interest" description="Disordered" evidence="1">
    <location>
        <begin position="833"/>
        <end position="868"/>
    </location>
</feature>
<dbReference type="Proteomes" id="UP000275078">
    <property type="component" value="Unassembled WGS sequence"/>
</dbReference>
<feature type="region of interest" description="Disordered" evidence="1">
    <location>
        <begin position="773"/>
        <end position="797"/>
    </location>
</feature>
<name>A0A3N4I317_ASCIM</name>
<feature type="compositionally biased region" description="Low complexity" evidence="1">
    <location>
        <begin position="625"/>
        <end position="638"/>
    </location>
</feature>
<feature type="compositionally biased region" description="Basic and acidic residues" evidence="1">
    <location>
        <begin position="383"/>
        <end position="410"/>
    </location>
</feature>
<protein>
    <recommendedName>
        <fullName evidence="4">Inner centromere protein ARK-binding domain-containing protein</fullName>
    </recommendedName>
</protein>
<evidence type="ECO:0000256" key="1">
    <source>
        <dbReference type="SAM" id="MobiDB-lite"/>
    </source>
</evidence>
<feature type="compositionally biased region" description="Polar residues" evidence="1">
    <location>
        <begin position="481"/>
        <end position="491"/>
    </location>
</feature>
<feature type="region of interest" description="Disordered" evidence="1">
    <location>
        <begin position="291"/>
        <end position="571"/>
    </location>
</feature>
<proteinExistence type="predicted"/>
<feature type="region of interest" description="Disordered" evidence="1">
    <location>
        <begin position="137"/>
        <end position="265"/>
    </location>
</feature>
<dbReference type="EMBL" id="ML119688">
    <property type="protein sequence ID" value="RPA80389.1"/>
    <property type="molecule type" value="Genomic_DNA"/>
</dbReference>
<feature type="compositionally biased region" description="Low complexity" evidence="1">
    <location>
        <begin position="191"/>
        <end position="208"/>
    </location>
</feature>
<reference evidence="2 3" key="1">
    <citation type="journal article" date="2018" name="Nat. Ecol. Evol.">
        <title>Pezizomycetes genomes reveal the molecular basis of ectomycorrhizal truffle lifestyle.</title>
        <authorList>
            <person name="Murat C."/>
            <person name="Payen T."/>
            <person name="Noel B."/>
            <person name="Kuo A."/>
            <person name="Morin E."/>
            <person name="Chen J."/>
            <person name="Kohler A."/>
            <person name="Krizsan K."/>
            <person name="Balestrini R."/>
            <person name="Da Silva C."/>
            <person name="Montanini B."/>
            <person name="Hainaut M."/>
            <person name="Levati E."/>
            <person name="Barry K.W."/>
            <person name="Belfiori B."/>
            <person name="Cichocki N."/>
            <person name="Clum A."/>
            <person name="Dockter R.B."/>
            <person name="Fauchery L."/>
            <person name="Guy J."/>
            <person name="Iotti M."/>
            <person name="Le Tacon F."/>
            <person name="Lindquist E.A."/>
            <person name="Lipzen A."/>
            <person name="Malagnac F."/>
            <person name="Mello A."/>
            <person name="Molinier V."/>
            <person name="Miyauchi S."/>
            <person name="Poulain J."/>
            <person name="Riccioni C."/>
            <person name="Rubini A."/>
            <person name="Sitrit Y."/>
            <person name="Splivallo R."/>
            <person name="Traeger S."/>
            <person name="Wang M."/>
            <person name="Zifcakova L."/>
            <person name="Wipf D."/>
            <person name="Zambonelli A."/>
            <person name="Paolocci F."/>
            <person name="Nowrousian M."/>
            <person name="Ottonello S."/>
            <person name="Baldrian P."/>
            <person name="Spatafora J.W."/>
            <person name="Henrissat B."/>
            <person name="Nagy L.G."/>
            <person name="Aury J.M."/>
            <person name="Wincker P."/>
            <person name="Grigoriev I.V."/>
            <person name="Bonfante P."/>
            <person name="Martin F.M."/>
        </authorList>
    </citation>
    <scope>NUCLEOTIDE SEQUENCE [LARGE SCALE GENOMIC DNA]</scope>
    <source>
        <strain evidence="2 3">RN42</strain>
    </source>
</reference>
<sequence length="868" mass="97315">MTGRCAKATVPVGTPAWVANERTQVRNLLDQEVEDFAYFARNEFEWLNEHMMEIFERTASHQVDMIQLMKTPARTKARTPRTGLKRRFASPSKLPQIEDTPMEMLSRPPQPLFDIPQLSKERFEQSMVSLNKAAEAIVTSSRRNSTEPEQMPPPTKTTASQPKEKTATIPPAPEQDMERDSGIWLASQNTQESQSQSQSQSQQESQSQFKSFMQNHSPMDLRAPPSPRLSHRSSNQSDVFEDARSSPAPGNDSFETAAQTAPVRVVPAKENAVVSPVKAPVKDFRIPLMEVPDRLSKNDRSDDLQKPAKLQPPLLSKPLGSPRSIPLIPNDRVRYSPTTTQYRLPSPKRSPLRDHFEVRHDSASDSSDEVDEVDDIMTEPEEEHAGHGMDHELEKTIDEHMVDPEAVHEDDHEDEDEQSAQQPEESPTRSPIKRQASAVSTPQSAYSGRVTRSSVQRQLSSTPTTTHAPARPLDRLHSESGETIQEFTSRSAKPDLDVPGAVPKPGADLLADHRKRSYRTSGIATKDEDTAIGSRKVSRSSYTTKVPIKSGEDSSDDDDEELLRRKRAHSEVATNALLEKIAMLRKHSEDRLSRVSMATKTPRARAQAREDVNPDEDYSYSKTPSTNYSRSTYSQSTRSDLKTPGAAYDYTYDFKTPKYGGSQEADLADTGATKKSISFYSPEEEDTSFSRNRSTPNKKVKLISAETINHVRESPARLDKAESPLPESSPSKTPSAPPPAGGILDTLQHTTANAFNKAKNLLLPQTIQSPAAKAALHLTSPPEMREWRRSPNPQSLDEQLRELRNNWDKEDATANYTKEIEITPSKEIVEKVVRKTKSAQTRELRAQEEARLAREKEEREEEERKRAS</sequence>
<feature type="compositionally biased region" description="Basic and acidic residues" evidence="1">
    <location>
        <begin position="709"/>
        <end position="722"/>
    </location>
</feature>
<feature type="compositionally biased region" description="Acidic residues" evidence="1">
    <location>
        <begin position="366"/>
        <end position="382"/>
    </location>
</feature>
<keyword evidence="3" id="KW-1185">Reference proteome</keyword>
<dbReference type="AlphaFoldDB" id="A0A3N4I317"/>
<dbReference type="STRING" id="1160509.A0A3N4I317"/>
<feature type="compositionally biased region" description="Low complexity" evidence="1">
    <location>
        <begin position="307"/>
        <end position="322"/>
    </location>
</feature>
<feature type="compositionally biased region" description="Basic and acidic residues" evidence="1">
    <location>
        <begin position="840"/>
        <end position="868"/>
    </location>
</feature>
<evidence type="ECO:0000313" key="3">
    <source>
        <dbReference type="Proteomes" id="UP000275078"/>
    </source>
</evidence>
<accession>A0A3N4I317</accession>
<gene>
    <name evidence="2" type="ORF">BJ508DRAFT_128828</name>
</gene>
<evidence type="ECO:0008006" key="4">
    <source>
        <dbReference type="Google" id="ProtNLM"/>
    </source>
</evidence>
<feature type="region of interest" description="Disordered" evidence="1">
    <location>
        <begin position="588"/>
        <end position="745"/>
    </location>
</feature>
<evidence type="ECO:0000313" key="2">
    <source>
        <dbReference type="EMBL" id="RPA80389.1"/>
    </source>
</evidence>
<organism evidence="2 3">
    <name type="scientific">Ascobolus immersus RN42</name>
    <dbReference type="NCBI Taxonomy" id="1160509"/>
    <lineage>
        <taxon>Eukaryota</taxon>
        <taxon>Fungi</taxon>
        <taxon>Dikarya</taxon>
        <taxon>Ascomycota</taxon>
        <taxon>Pezizomycotina</taxon>
        <taxon>Pezizomycetes</taxon>
        <taxon>Pezizales</taxon>
        <taxon>Ascobolaceae</taxon>
        <taxon>Ascobolus</taxon>
    </lineage>
</organism>
<feature type="compositionally biased region" description="Polar residues" evidence="1">
    <location>
        <begin position="437"/>
        <end position="467"/>
    </location>
</feature>
<feature type="compositionally biased region" description="Basic and acidic residues" evidence="1">
    <location>
        <begin position="351"/>
        <end position="363"/>
    </location>
</feature>
<feature type="region of interest" description="Disordered" evidence="1">
    <location>
        <begin position="95"/>
        <end position="114"/>
    </location>
</feature>